<feature type="compositionally biased region" description="Pro residues" evidence="6">
    <location>
        <begin position="50"/>
        <end position="63"/>
    </location>
</feature>
<dbReference type="PANTHER" id="PTHR43586:SF8">
    <property type="entry name" value="CYSTEINE DESULFURASE 1, CHLOROPLASTIC"/>
    <property type="match status" value="1"/>
</dbReference>
<dbReference type="PROSITE" id="PS51318">
    <property type="entry name" value="TAT"/>
    <property type="match status" value="1"/>
</dbReference>
<dbReference type="RefSeq" id="WP_185088970.1">
    <property type="nucleotide sequence ID" value="NZ_JACHJB010000004.1"/>
</dbReference>
<reference evidence="8 9" key="1">
    <citation type="submission" date="2020-08" db="EMBL/GenBank/DDBJ databases">
        <title>Sequencing the genomes of 1000 actinobacteria strains.</title>
        <authorList>
            <person name="Klenk H.-P."/>
        </authorList>
    </citation>
    <scope>NUCLEOTIDE SEQUENCE [LARGE SCALE GENOMIC DNA]</scope>
    <source>
        <strain evidence="8 9">DSM 45913</strain>
    </source>
</reference>
<dbReference type="Pfam" id="PF00266">
    <property type="entry name" value="Aminotran_5"/>
    <property type="match status" value="1"/>
</dbReference>
<dbReference type="Proteomes" id="UP000583800">
    <property type="component" value="Unassembled WGS sequence"/>
</dbReference>
<dbReference type="InterPro" id="IPR000192">
    <property type="entry name" value="Aminotrans_V_dom"/>
</dbReference>
<gene>
    <name evidence="8" type="ORF">FHU36_007753</name>
</gene>
<comment type="similarity">
    <text evidence="2">Belongs to the class-V pyridoxal-phosphate-dependent aminotransferase family. Csd subfamily.</text>
</comment>
<dbReference type="GO" id="GO:0031071">
    <property type="term" value="F:cysteine desulfurase activity"/>
    <property type="evidence" value="ECO:0007669"/>
    <property type="project" value="UniProtKB-EC"/>
</dbReference>
<dbReference type="InterPro" id="IPR020578">
    <property type="entry name" value="Aminotrans_V_PyrdxlP_BS"/>
</dbReference>
<organism evidence="8 9">
    <name type="scientific">Nonomuraea muscovyensis</name>
    <dbReference type="NCBI Taxonomy" id="1124761"/>
    <lineage>
        <taxon>Bacteria</taxon>
        <taxon>Bacillati</taxon>
        <taxon>Actinomycetota</taxon>
        <taxon>Actinomycetes</taxon>
        <taxon>Streptosporangiales</taxon>
        <taxon>Streptosporangiaceae</taxon>
        <taxon>Nonomuraea</taxon>
    </lineage>
</organism>
<keyword evidence="9" id="KW-1185">Reference proteome</keyword>
<accession>A0A7X0F2V0</accession>
<evidence type="ECO:0000256" key="2">
    <source>
        <dbReference type="ARBA" id="ARBA00010447"/>
    </source>
</evidence>
<dbReference type="InterPro" id="IPR015421">
    <property type="entry name" value="PyrdxlP-dep_Trfase_major"/>
</dbReference>
<dbReference type="PROSITE" id="PS00595">
    <property type="entry name" value="AA_TRANSFER_CLASS_5"/>
    <property type="match status" value="1"/>
</dbReference>
<sequence>MADYIPQSSQEAPGGTMGNSYGRRELLRGSVLATAGVLAAGCTTAQAGAPPSPRTPEAVPPLDPDNWESVRAQFPLTRRLAHFSAFMLASHPAPVTAAIKEFRDGLDSFPQQYGMGMQDFERSDHVRKALAGYIGAKAEEIALTDSATMAIGVVYGGLGLRPGDEIVTTEHEFYSTHESLRLRAQATGAVVRTVKLYDDPARARSGELVAKLRAAVTRRTRVMAVTWVHSSTGLKLPVKEIADALAEVNAKRDEKDRILLCVDGVHGFAAENVTMKDLGCDFFMTSTHKWLFGPRGTGFIWGNPAAWARFQPVVPSFSMPAFVGWLSGRSPKGAPGELATLGGYHTFEHRWALAKAVEFHQSIGRDRIAARVRSQADQLHAGLAGMKHVRVVTPRSAELSAGILCCSIDGLKPEAVVQKLGEQGISAAETPYRESFVRFGPSIVTNPQEVDRAIRAMASLG</sequence>
<keyword evidence="8" id="KW-0456">Lyase</keyword>
<evidence type="ECO:0000256" key="4">
    <source>
        <dbReference type="ARBA" id="ARBA00050776"/>
    </source>
</evidence>
<dbReference type="Gene3D" id="3.40.640.10">
    <property type="entry name" value="Type I PLP-dependent aspartate aminotransferase-like (Major domain)"/>
    <property type="match status" value="1"/>
</dbReference>
<evidence type="ECO:0000313" key="8">
    <source>
        <dbReference type="EMBL" id="MBB6351170.1"/>
    </source>
</evidence>
<evidence type="ECO:0000256" key="5">
    <source>
        <dbReference type="RuleBase" id="RU004504"/>
    </source>
</evidence>
<dbReference type="PANTHER" id="PTHR43586">
    <property type="entry name" value="CYSTEINE DESULFURASE"/>
    <property type="match status" value="1"/>
</dbReference>
<feature type="region of interest" description="Disordered" evidence="6">
    <location>
        <begin position="1"/>
        <end position="21"/>
    </location>
</feature>
<dbReference type="InterPro" id="IPR015424">
    <property type="entry name" value="PyrdxlP-dep_Trfase"/>
</dbReference>
<evidence type="ECO:0000256" key="1">
    <source>
        <dbReference type="ARBA" id="ARBA00001933"/>
    </source>
</evidence>
<evidence type="ECO:0000313" key="9">
    <source>
        <dbReference type="Proteomes" id="UP000583800"/>
    </source>
</evidence>
<dbReference type="EMBL" id="JACHJB010000004">
    <property type="protein sequence ID" value="MBB6351170.1"/>
    <property type="molecule type" value="Genomic_DNA"/>
</dbReference>
<comment type="catalytic activity">
    <reaction evidence="4">
        <text>(sulfur carrier)-H + L-cysteine = (sulfur carrier)-SH + L-alanine</text>
        <dbReference type="Rhea" id="RHEA:43892"/>
        <dbReference type="Rhea" id="RHEA-COMP:14737"/>
        <dbReference type="Rhea" id="RHEA-COMP:14739"/>
        <dbReference type="ChEBI" id="CHEBI:29917"/>
        <dbReference type="ChEBI" id="CHEBI:35235"/>
        <dbReference type="ChEBI" id="CHEBI:57972"/>
        <dbReference type="ChEBI" id="CHEBI:64428"/>
        <dbReference type="EC" id="2.8.1.7"/>
    </reaction>
</comment>
<dbReference type="AlphaFoldDB" id="A0A7X0F2V0"/>
<evidence type="ECO:0000256" key="6">
    <source>
        <dbReference type="SAM" id="MobiDB-lite"/>
    </source>
</evidence>
<feature type="region of interest" description="Disordered" evidence="6">
    <location>
        <begin position="44"/>
        <end position="66"/>
    </location>
</feature>
<evidence type="ECO:0000259" key="7">
    <source>
        <dbReference type="Pfam" id="PF00266"/>
    </source>
</evidence>
<proteinExistence type="inferred from homology"/>
<feature type="domain" description="Aminotransferase class V" evidence="7">
    <location>
        <begin position="91"/>
        <end position="426"/>
    </location>
</feature>
<dbReference type="Gene3D" id="3.90.1150.10">
    <property type="entry name" value="Aspartate Aminotransferase, domain 1"/>
    <property type="match status" value="1"/>
</dbReference>
<name>A0A7X0F2V0_9ACTN</name>
<dbReference type="GO" id="GO:0016829">
    <property type="term" value="F:lyase activity"/>
    <property type="evidence" value="ECO:0007669"/>
    <property type="project" value="UniProtKB-KW"/>
</dbReference>
<evidence type="ECO:0000256" key="3">
    <source>
        <dbReference type="ARBA" id="ARBA00022898"/>
    </source>
</evidence>
<dbReference type="InterPro" id="IPR006311">
    <property type="entry name" value="TAT_signal"/>
</dbReference>
<feature type="compositionally biased region" description="Polar residues" evidence="6">
    <location>
        <begin position="1"/>
        <end position="11"/>
    </location>
</feature>
<comment type="caution">
    <text evidence="8">The sequence shown here is derived from an EMBL/GenBank/DDBJ whole genome shotgun (WGS) entry which is preliminary data.</text>
</comment>
<keyword evidence="3" id="KW-0663">Pyridoxal phosphate</keyword>
<protein>
    <submittedName>
        <fullName evidence="8">Selenocysteine lyase/cysteine desulfurase</fullName>
    </submittedName>
</protein>
<comment type="cofactor">
    <cofactor evidence="1 5">
        <name>pyridoxal 5'-phosphate</name>
        <dbReference type="ChEBI" id="CHEBI:597326"/>
    </cofactor>
</comment>
<dbReference type="SUPFAM" id="SSF53383">
    <property type="entry name" value="PLP-dependent transferases"/>
    <property type="match status" value="1"/>
</dbReference>
<dbReference type="InterPro" id="IPR015422">
    <property type="entry name" value="PyrdxlP-dep_Trfase_small"/>
</dbReference>